<dbReference type="Proteomes" id="UP000294229">
    <property type="component" value="Unassembled WGS sequence"/>
</dbReference>
<reference evidence="2 5" key="2">
    <citation type="submission" date="2018-11" db="EMBL/GenBank/DDBJ databases">
        <title>Sequencing Av. paragallinarum serogroups.</title>
        <authorList>
            <person name="Hellmuth J.E."/>
            <person name="Boucher C.E."/>
            <person name="Cason E.D."/>
        </authorList>
    </citation>
    <scope>NUCLEOTIDE SEQUENCE [LARGE SCALE GENOMIC DNA]</scope>
    <source>
        <strain evidence="2 5">SA-3</strain>
    </source>
</reference>
<dbReference type="Pfam" id="PF13274">
    <property type="entry name" value="SocA_Panacea"/>
    <property type="match status" value="1"/>
</dbReference>
<evidence type="ECO:0000313" key="3">
    <source>
        <dbReference type="EMBL" id="STO72749.1"/>
    </source>
</evidence>
<evidence type="ECO:0000313" key="5">
    <source>
        <dbReference type="Proteomes" id="UP000294229"/>
    </source>
</evidence>
<dbReference type="InterPro" id="IPR025272">
    <property type="entry name" value="SocA_Panacea"/>
</dbReference>
<protein>
    <submittedName>
        <fullName evidence="2">DUF4065 domain-containing protein</fullName>
    </submittedName>
</protein>
<sequence>MAVDLIQTSGGGNMFKMVFDGEKALETLLYIANRCPIKDIYHIIKIQFFADRKHLERNGRFITGDSYIAMKNGPVASNAYNFLKAARGESIYLPPKMIEAIRAALEVKEFSVKTKRSENSDYLSQSDIACLDEAIAENGNLSFAELNSKSHDRLWQEANRNDEICLDAFIEHSQNSEQLKSYSEVFNFDLERMERHLKAEAVTLPNNITTASNIKKWLSANG</sequence>
<proteinExistence type="predicted"/>
<gene>
    <name evidence="2" type="ORF">EIG79_04375</name>
    <name evidence="3" type="ORF">NCTC11296_02691</name>
</gene>
<evidence type="ECO:0000313" key="2">
    <source>
        <dbReference type="EMBL" id="RZN60154.1"/>
    </source>
</evidence>
<dbReference type="EMBL" id="UGHK01000002">
    <property type="protein sequence ID" value="STO72749.1"/>
    <property type="molecule type" value="Genomic_DNA"/>
</dbReference>
<dbReference type="EMBL" id="RQXS01000013">
    <property type="protein sequence ID" value="RZN60154.1"/>
    <property type="molecule type" value="Genomic_DNA"/>
</dbReference>
<reference evidence="3 4" key="1">
    <citation type="submission" date="2018-06" db="EMBL/GenBank/DDBJ databases">
        <authorList>
            <consortium name="Pathogen Informatics"/>
            <person name="Doyle S."/>
        </authorList>
    </citation>
    <scope>NUCLEOTIDE SEQUENCE [LARGE SCALE GENOMIC DNA]</scope>
    <source>
        <strain evidence="3 4">NCTC11296</strain>
    </source>
</reference>
<organism evidence="3 4">
    <name type="scientific">Avibacterium paragallinarum</name>
    <name type="common">Haemophilus gallinarum</name>
    <dbReference type="NCBI Taxonomy" id="728"/>
    <lineage>
        <taxon>Bacteria</taxon>
        <taxon>Pseudomonadati</taxon>
        <taxon>Pseudomonadota</taxon>
        <taxon>Gammaproteobacteria</taxon>
        <taxon>Pasteurellales</taxon>
        <taxon>Pasteurellaceae</taxon>
        <taxon>Avibacterium</taxon>
    </lineage>
</organism>
<evidence type="ECO:0000259" key="1">
    <source>
        <dbReference type="Pfam" id="PF13274"/>
    </source>
</evidence>
<accession>A0A377IDB4</accession>
<dbReference type="Proteomes" id="UP000254465">
    <property type="component" value="Unassembled WGS sequence"/>
</dbReference>
<dbReference type="AlphaFoldDB" id="A0A377IDB4"/>
<evidence type="ECO:0000313" key="4">
    <source>
        <dbReference type="Proteomes" id="UP000254465"/>
    </source>
</evidence>
<name>A0A377IDB4_AVIPA</name>
<feature type="domain" description="Antitoxin SocA-like Panacea" evidence="1">
    <location>
        <begin position="44"/>
        <end position="156"/>
    </location>
</feature>